<name>A0A399EEN0_9DEIN</name>
<evidence type="ECO:0000313" key="2">
    <source>
        <dbReference type="EMBL" id="RIH82368.1"/>
    </source>
</evidence>
<gene>
    <name evidence="2" type="ORF">Mterra_02704</name>
</gene>
<feature type="domain" description="Winged helix" evidence="1">
    <location>
        <begin position="9"/>
        <end position="99"/>
    </location>
</feature>
<dbReference type="OrthoDB" id="1619612at2"/>
<protein>
    <recommendedName>
        <fullName evidence="1">Winged helix domain-containing protein</fullName>
    </recommendedName>
</protein>
<dbReference type="Proteomes" id="UP000265715">
    <property type="component" value="Unassembled WGS sequence"/>
</dbReference>
<evidence type="ECO:0000313" key="3">
    <source>
        <dbReference type="Proteomes" id="UP000265715"/>
    </source>
</evidence>
<proteinExistence type="predicted"/>
<sequence length="142" mass="15142">MSQTLAEDTALARLCEALGLGAFERNVLLLCAGAELEPDFLPACAQACGLAESRYPSFGLAFALFGDGIVHAQAMTPSAPLRRWGLIEIHLYSPPGRTSMQDRGKVQVLRYSSSRWPAKAATPTTGFAGGLSQAGRRRLSFG</sequence>
<comment type="caution">
    <text evidence="2">The sequence shown here is derived from an EMBL/GenBank/DDBJ whole genome shotgun (WGS) entry which is preliminary data.</text>
</comment>
<dbReference type="RefSeq" id="WP_147372789.1">
    <property type="nucleotide sequence ID" value="NZ_QXDL01000124.1"/>
</dbReference>
<dbReference type="EMBL" id="QXDL01000124">
    <property type="protein sequence ID" value="RIH82368.1"/>
    <property type="molecule type" value="Genomic_DNA"/>
</dbReference>
<dbReference type="InterPro" id="IPR054472">
    <property type="entry name" value="WHD"/>
</dbReference>
<reference evidence="2 3" key="1">
    <citation type="submission" date="2018-08" db="EMBL/GenBank/DDBJ databases">
        <title>Meiothermus terrae DSM 26712 genome sequencing project.</title>
        <authorList>
            <person name="Da Costa M.S."/>
            <person name="Albuquerque L."/>
            <person name="Raposo P."/>
            <person name="Froufe H.J.C."/>
            <person name="Barroso C.S."/>
            <person name="Egas C."/>
        </authorList>
    </citation>
    <scope>NUCLEOTIDE SEQUENCE [LARGE SCALE GENOMIC DNA]</scope>
    <source>
        <strain evidence="2 3">DSM 26712</strain>
    </source>
</reference>
<keyword evidence="3" id="KW-1185">Reference proteome</keyword>
<evidence type="ECO:0000259" key="1">
    <source>
        <dbReference type="Pfam" id="PF22977"/>
    </source>
</evidence>
<accession>A0A399EEN0</accession>
<organism evidence="2 3">
    <name type="scientific">Calidithermus terrae</name>
    <dbReference type="NCBI Taxonomy" id="1408545"/>
    <lineage>
        <taxon>Bacteria</taxon>
        <taxon>Thermotogati</taxon>
        <taxon>Deinococcota</taxon>
        <taxon>Deinococci</taxon>
        <taxon>Thermales</taxon>
        <taxon>Thermaceae</taxon>
        <taxon>Calidithermus</taxon>
    </lineage>
</organism>
<dbReference type="AlphaFoldDB" id="A0A399EEN0"/>
<dbReference type="Pfam" id="PF22977">
    <property type="entry name" value="WHD"/>
    <property type="match status" value="1"/>
</dbReference>